<dbReference type="Proteomes" id="UP000244817">
    <property type="component" value="Unassembled WGS sequence"/>
</dbReference>
<accession>A0A2T7FTC6</accession>
<feature type="transmembrane region" description="Helical" evidence="7">
    <location>
        <begin position="82"/>
        <end position="98"/>
    </location>
</feature>
<evidence type="ECO:0000256" key="3">
    <source>
        <dbReference type="ARBA" id="ARBA00022475"/>
    </source>
</evidence>
<evidence type="ECO:0000313" key="8">
    <source>
        <dbReference type="EMBL" id="PVA05428.1"/>
    </source>
</evidence>
<dbReference type="OrthoDB" id="7254882at2"/>
<keyword evidence="2" id="KW-0813">Transport</keyword>
<reference evidence="8 9" key="1">
    <citation type="submission" date="2018-04" db="EMBL/GenBank/DDBJ databases">
        <title>Pelagivirga bohaiensis gen. nov., sp. nov., a bacterium isolated from the Bohai Sea.</title>
        <authorList>
            <person name="Ji X."/>
        </authorList>
    </citation>
    <scope>NUCLEOTIDE SEQUENCE [LARGE SCALE GENOMIC DNA]</scope>
    <source>
        <strain evidence="8 9">BH-SD16</strain>
    </source>
</reference>
<dbReference type="AlphaFoldDB" id="A0A2T7FTC6"/>
<evidence type="ECO:0000256" key="2">
    <source>
        <dbReference type="ARBA" id="ARBA00022448"/>
    </source>
</evidence>
<evidence type="ECO:0000256" key="7">
    <source>
        <dbReference type="SAM" id="Phobius"/>
    </source>
</evidence>
<keyword evidence="9" id="KW-1185">Reference proteome</keyword>
<keyword evidence="3" id="KW-1003">Cell membrane</keyword>
<dbReference type="GO" id="GO:0022857">
    <property type="term" value="F:transmembrane transporter activity"/>
    <property type="evidence" value="ECO:0007669"/>
    <property type="project" value="InterPro"/>
</dbReference>
<evidence type="ECO:0000256" key="1">
    <source>
        <dbReference type="ARBA" id="ARBA00004651"/>
    </source>
</evidence>
<keyword evidence="5 7" id="KW-1133">Transmembrane helix</keyword>
<keyword evidence="6 7" id="KW-0472">Membrane</keyword>
<evidence type="ECO:0000313" key="9">
    <source>
        <dbReference type="Proteomes" id="UP000244817"/>
    </source>
</evidence>
<keyword evidence="4 7" id="KW-0812">Transmembrane</keyword>
<organism evidence="8 9">
    <name type="scientific">Thalassorhabdomicrobium marinisediminis</name>
    <dbReference type="NCBI Taxonomy" id="2170577"/>
    <lineage>
        <taxon>Bacteria</taxon>
        <taxon>Pseudomonadati</taxon>
        <taxon>Pseudomonadota</taxon>
        <taxon>Alphaproteobacteria</taxon>
        <taxon>Rhodobacterales</taxon>
        <taxon>Paracoccaceae</taxon>
        <taxon>Thalassorhabdomicrobium</taxon>
    </lineage>
</organism>
<gene>
    <name evidence="8" type="ORF">DC363_15560</name>
</gene>
<dbReference type="PANTHER" id="PTHR30509:SF9">
    <property type="entry name" value="MULTIDRUG RESISTANCE PROTEIN MDTO"/>
    <property type="match status" value="1"/>
</dbReference>
<dbReference type="InterPro" id="IPR006726">
    <property type="entry name" value="PHBA_efflux_AaeB/fusaric-R"/>
</dbReference>
<dbReference type="PANTHER" id="PTHR30509">
    <property type="entry name" value="P-HYDROXYBENZOIC ACID EFFLUX PUMP SUBUNIT-RELATED"/>
    <property type="match status" value="1"/>
</dbReference>
<proteinExistence type="predicted"/>
<feature type="transmembrane region" description="Helical" evidence="7">
    <location>
        <begin position="20"/>
        <end position="43"/>
    </location>
</feature>
<name>A0A2T7FTC6_9RHOB</name>
<sequence length="365" mass="38744">MDSLHWQIKHALRMVVSGAGAYLLVFLLGLQVDFSAVITAIFVTQSNVGGSYRVAVEQFFAAIAGAVCGAGAAALILPQDPMWMSLALVVALTPLALLGALSPGFRVAPISAVIILLNGPILELDTLTLALDRVLGVSLGCAMGVLVSLTVLPSRAFPAAVDTAAGICSLLARQLAVLAQRAPTARGQHSRLAAQVREQIMQLADLTEAAEHERRGRTKRHVGAPRLLRTLRRLRHNTDMLRRAGRDIGDDALPESIAAPWCHAAGAAAQTLNSIAALLAGEKVSEDFDTLTPAVRAYLGTLEEIRKSGETATLPPATLRRMFGIGFTLDQFRRDIGDMIEIAQEVPKPRPGLLTALQGGLRGRG</sequence>
<comment type="caution">
    <text evidence="8">The sequence shown here is derived from an EMBL/GenBank/DDBJ whole genome shotgun (WGS) entry which is preliminary data.</text>
</comment>
<feature type="transmembrane region" description="Helical" evidence="7">
    <location>
        <begin position="55"/>
        <end position="76"/>
    </location>
</feature>
<evidence type="ECO:0000256" key="6">
    <source>
        <dbReference type="ARBA" id="ARBA00023136"/>
    </source>
</evidence>
<protein>
    <submittedName>
        <fullName evidence="8">FUSC family protein</fullName>
    </submittedName>
</protein>
<dbReference type="RefSeq" id="WP_108642077.1">
    <property type="nucleotide sequence ID" value="NZ_QCYG01000011.1"/>
</dbReference>
<dbReference type="GO" id="GO:0005886">
    <property type="term" value="C:plasma membrane"/>
    <property type="evidence" value="ECO:0007669"/>
    <property type="project" value="UniProtKB-SubCell"/>
</dbReference>
<dbReference type="EMBL" id="QCYG01000011">
    <property type="protein sequence ID" value="PVA05428.1"/>
    <property type="molecule type" value="Genomic_DNA"/>
</dbReference>
<evidence type="ECO:0000256" key="4">
    <source>
        <dbReference type="ARBA" id="ARBA00022692"/>
    </source>
</evidence>
<evidence type="ECO:0000256" key="5">
    <source>
        <dbReference type="ARBA" id="ARBA00022989"/>
    </source>
</evidence>
<comment type="subcellular location">
    <subcellularLocation>
        <location evidence="1">Cell membrane</location>
        <topology evidence="1">Multi-pass membrane protein</topology>
    </subcellularLocation>
</comment>
<dbReference type="Pfam" id="PF04632">
    <property type="entry name" value="FUSC"/>
    <property type="match status" value="1"/>
</dbReference>